<evidence type="ECO:0000313" key="3">
    <source>
        <dbReference type="Proteomes" id="UP000053263"/>
    </source>
</evidence>
<evidence type="ECO:0000256" key="1">
    <source>
        <dbReference type="SAM" id="MobiDB-lite"/>
    </source>
</evidence>
<accession>A0A0C9T6U8</accession>
<organism evidence="2 3">
    <name type="scientific">Plicaturopsis crispa FD-325 SS-3</name>
    <dbReference type="NCBI Taxonomy" id="944288"/>
    <lineage>
        <taxon>Eukaryota</taxon>
        <taxon>Fungi</taxon>
        <taxon>Dikarya</taxon>
        <taxon>Basidiomycota</taxon>
        <taxon>Agaricomycotina</taxon>
        <taxon>Agaricomycetes</taxon>
        <taxon>Agaricomycetidae</taxon>
        <taxon>Amylocorticiales</taxon>
        <taxon>Amylocorticiaceae</taxon>
        <taxon>Plicatura</taxon>
        <taxon>Plicaturopsis crispa</taxon>
    </lineage>
</organism>
<evidence type="ECO:0000313" key="2">
    <source>
        <dbReference type="EMBL" id="KII83833.1"/>
    </source>
</evidence>
<dbReference type="EMBL" id="KN832574">
    <property type="protein sequence ID" value="KII83833.1"/>
    <property type="molecule type" value="Genomic_DNA"/>
</dbReference>
<dbReference type="Proteomes" id="UP000053263">
    <property type="component" value="Unassembled WGS sequence"/>
</dbReference>
<gene>
    <name evidence="2" type="ORF">PLICRDRAFT_59143</name>
</gene>
<feature type="non-terminal residue" evidence="2">
    <location>
        <position position="102"/>
    </location>
</feature>
<feature type="non-terminal residue" evidence="2">
    <location>
        <position position="1"/>
    </location>
</feature>
<evidence type="ECO:0008006" key="4">
    <source>
        <dbReference type="Google" id="ProtNLM"/>
    </source>
</evidence>
<reference evidence="2 3" key="1">
    <citation type="submission" date="2014-06" db="EMBL/GenBank/DDBJ databases">
        <title>Evolutionary Origins and Diversification of the Mycorrhizal Mutualists.</title>
        <authorList>
            <consortium name="DOE Joint Genome Institute"/>
            <consortium name="Mycorrhizal Genomics Consortium"/>
            <person name="Kohler A."/>
            <person name="Kuo A."/>
            <person name="Nagy L.G."/>
            <person name="Floudas D."/>
            <person name="Copeland A."/>
            <person name="Barry K.W."/>
            <person name="Cichocki N."/>
            <person name="Veneault-Fourrey C."/>
            <person name="LaButti K."/>
            <person name="Lindquist E.A."/>
            <person name="Lipzen A."/>
            <person name="Lundell T."/>
            <person name="Morin E."/>
            <person name="Murat C."/>
            <person name="Riley R."/>
            <person name="Ohm R."/>
            <person name="Sun H."/>
            <person name="Tunlid A."/>
            <person name="Henrissat B."/>
            <person name="Grigoriev I.V."/>
            <person name="Hibbett D.S."/>
            <person name="Martin F."/>
        </authorList>
    </citation>
    <scope>NUCLEOTIDE SEQUENCE [LARGE SCALE GENOMIC DNA]</scope>
    <source>
        <strain evidence="2 3">FD-325 SS-3</strain>
    </source>
</reference>
<dbReference type="HOGENOM" id="CLU_165851_0_0_1"/>
<protein>
    <recommendedName>
        <fullName evidence="4">Reverse transcriptase RNase H-like domain-containing protein</fullName>
    </recommendedName>
</protein>
<keyword evidence="3" id="KW-1185">Reference proteome</keyword>
<sequence length="102" mass="12019">NYSQPKLELYGLLRAMKAVAMRIWGIYFRLQVDAKFLEQMIHNPELPNAPMTRWICYINLFDFEMTHAKAATEHLPIDGMSRRPHAPEDSDDEHPSDWLDNF</sequence>
<name>A0A0C9T6U8_PLICR</name>
<feature type="region of interest" description="Disordered" evidence="1">
    <location>
        <begin position="74"/>
        <end position="102"/>
    </location>
</feature>
<dbReference type="OrthoDB" id="3037028at2759"/>
<dbReference type="AlphaFoldDB" id="A0A0C9T6U8"/>
<proteinExistence type="predicted"/>
<feature type="compositionally biased region" description="Basic and acidic residues" evidence="1">
    <location>
        <begin position="85"/>
        <end position="102"/>
    </location>
</feature>